<keyword evidence="4" id="KW-1185">Reference proteome</keyword>
<name>A0A940YJT4_9BURK</name>
<reference evidence="3 4" key="1">
    <citation type="submission" date="2021-04" db="EMBL/GenBank/DDBJ databases">
        <title>The genome sequence of Ideonella sp. 3Y2.</title>
        <authorList>
            <person name="Liu Y."/>
        </authorList>
    </citation>
    <scope>NUCLEOTIDE SEQUENCE [LARGE SCALE GENOMIC DNA]</scope>
    <source>
        <strain evidence="3 4">3Y2</strain>
    </source>
</reference>
<feature type="region of interest" description="Disordered" evidence="2">
    <location>
        <begin position="255"/>
        <end position="306"/>
    </location>
</feature>
<dbReference type="AlphaFoldDB" id="A0A940YJT4"/>
<evidence type="ECO:0000256" key="2">
    <source>
        <dbReference type="SAM" id="MobiDB-lite"/>
    </source>
</evidence>
<comment type="caution">
    <text evidence="3">The sequence shown here is derived from an EMBL/GenBank/DDBJ whole genome shotgun (WGS) entry which is preliminary data.</text>
</comment>
<evidence type="ECO:0000256" key="1">
    <source>
        <dbReference type="SAM" id="Coils"/>
    </source>
</evidence>
<dbReference type="Proteomes" id="UP000676246">
    <property type="component" value="Unassembled WGS sequence"/>
</dbReference>
<proteinExistence type="predicted"/>
<accession>A0A940YJT4</accession>
<evidence type="ECO:0000313" key="4">
    <source>
        <dbReference type="Proteomes" id="UP000676246"/>
    </source>
</evidence>
<dbReference type="RefSeq" id="WP_210854154.1">
    <property type="nucleotide sequence ID" value="NZ_JAGQDD010000007.1"/>
</dbReference>
<organism evidence="3 4">
    <name type="scientific">Ideonella alba</name>
    <dbReference type="NCBI Taxonomy" id="2824118"/>
    <lineage>
        <taxon>Bacteria</taxon>
        <taxon>Pseudomonadati</taxon>
        <taxon>Pseudomonadota</taxon>
        <taxon>Betaproteobacteria</taxon>
        <taxon>Burkholderiales</taxon>
        <taxon>Sphaerotilaceae</taxon>
        <taxon>Ideonella</taxon>
    </lineage>
</organism>
<dbReference type="EMBL" id="JAGQDD010000007">
    <property type="protein sequence ID" value="MBQ0931169.1"/>
    <property type="molecule type" value="Genomic_DNA"/>
</dbReference>
<sequence length="513" mass="53714">MSLLLEASRSQTEVDNANRVAMLGVTTLGLFRAATRPDSRELIGTSLVGANLYAHASSTPSQQRQQIYLAGAEALSCGLRAARLQTMDENESAKLDRALRPVQSLMDDLNWQKAQLRALTLETTEYQAAQAGSCGDKAAPVCRNDIKDVQVRCELARASFNRKCGGRPSSARTLQAPRALVALNQEVARAQSRLSSAAHEAAQLPAGFADAGPRLWRYTEQLQIHVGLELAKVEPDAKSILALAQGMRPVAATLGGAPSLQASSPTGAPTTDTTSAAPATTQAHGSGAGRTEVVRRESSERPLTEDDAALIERVQVVVEMAEQQARDLRLQAAYLNTRLRQSKAELDRCSQGNVAGQLQLVPDADMLSLSAGESQPFQVSGGAGTPQAVLSSGASVGSLSRQLDGSFVFKVSATASQGAVAVLRFSDGAQRLSREVQIKVDGEASAAAAKVPVVSLDVKALGKALGLGEVPNDKALRPALEACLRGPLQQGSPDVTALSPADLAFIMGGGCHG</sequence>
<protein>
    <submittedName>
        <fullName evidence="3">Uncharacterized protein</fullName>
    </submittedName>
</protein>
<feature type="compositionally biased region" description="Basic and acidic residues" evidence="2">
    <location>
        <begin position="292"/>
        <end position="304"/>
    </location>
</feature>
<evidence type="ECO:0000313" key="3">
    <source>
        <dbReference type="EMBL" id="MBQ0931169.1"/>
    </source>
</evidence>
<gene>
    <name evidence="3" type="ORF">KAK03_11790</name>
</gene>
<feature type="coiled-coil region" evidence="1">
    <location>
        <begin position="311"/>
        <end position="338"/>
    </location>
</feature>
<keyword evidence="1" id="KW-0175">Coiled coil</keyword>
<feature type="compositionally biased region" description="Low complexity" evidence="2">
    <location>
        <begin position="262"/>
        <end position="283"/>
    </location>
</feature>